<dbReference type="AlphaFoldDB" id="X8CHZ6"/>
<accession>X8CHZ6</accession>
<evidence type="ECO:0000313" key="1">
    <source>
        <dbReference type="EMBL" id="EUA55436.1"/>
    </source>
</evidence>
<reference evidence="1 2" key="1">
    <citation type="submission" date="2013-12" db="EMBL/GenBank/DDBJ databases">
        <authorList>
            <person name="Zelazny A."/>
            <person name="Olivier K."/>
            <person name="Holland S."/>
            <person name="Lenaerts A."/>
            <person name="Ordway D."/>
            <person name="DeGroote M.A."/>
            <person name="Parker T."/>
            <person name="Sizemore C."/>
            <person name="Tallon L.J."/>
            <person name="Sadzewicz L.K."/>
            <person name="Sengamalay N."/>
            <person name="Fraser C.M."/>
            <person name="Hine E."/>
            <person name="Shefchek K.A."/>
            <person name="Das S.P."/>
            <person name="Tettelin H."/>
        </authorList>
    </citation>
    <scope>NUCLEOTIDE SEQUENCE [LARGE SCALE GENOMIC DNA]</scope>
    <source>
        <strain evidence="1 2">1956</strain>
    </source>
</reference>
<dbReference type="Proteomes" id="UP000020825">
    <property type="component" value="Unassembled WGS sequence"/>
</dbReference>
<comment type="caution">
    <text evidence="1">The sequence shown here is derived from an EMBL/GenBank/DDBJ whole genome shotgun (WGS) entry which is preliminary data.</text>
</comment>
<dbReference type="EMBL" id="JAOG01000002">
    <property type="protein sequence ID" value="EUA55436.1"/>
    <property type="molecule type" value="Genomic_DNA"/>
</dbReference>
<protein>
    <submittedName>
        <fullName evidence="1">Uncharacterized protein</fullName>
    </submittedName>
</protein>
<organism evidence="1 2">
    <name type="scientific">Mycobacterium intracellulare 1956</name>
    <dbReference type="NCBI Taxonomy" id="1299331"/>
    <lineage>
        <taxon>Bacteria</taxon>
        <taxon>Bacillati</taxon>
        <taxon>Actinomycetota</taxon>
        <taxon>Actinomycetes</taxon>
        <taxon>Mycobacteriales</taxon>
        <taxon>Mycobacteriaceae</taxon>
        <taxon>Mycobacterium</taxon>
        <taxon>Mycobacterium avium complex (MAC)</taxon>
    </lineage>
</organism>
<gene>
    <name evidence="1" type="ORF">I550_3591</name>
</gene>
<sequence length="61" mass="6590">MGRRQHGERLSGVVGDNDAGQAVLRKQAGGVEGIRLDGDNREFLSEFLGAHIETIRRGTVS</sequence>
<evidence type="ECO:0000313" key="2">
    <source>
        <dbReference type="Proteomes" id="UP000020825"/>
    </source>
</evidence>
<name>X8CHZ6_MYCIT</name>
<proteinExistence type="predicted"/>